<evidence type="ECO:0000313" key="2">
    <source>
        <dbReference type="Proteomes" id="UP000442469"/>
    </source>
</evidence>
<dbReference type="AlphaFoldDB" id="A0A6N8F5K0"/>
<gene>
    <name evidence="1" type="ORF">GNQ08_27250</name>
</gene>
<organism evidence="1 2">
    <name type="scientific">Paenibacillus macerans</name>
    <name type="common">Bacillus macerans</name>
    <dbReference type="NCBI Taxonomy" id="44252"/>
    <lineage>
        <taxon>Bacteria</taxon>
        <taxon>Bacillati</taxon>
        <taxon>Bacillota</taxon>
        <taxon>Bacilli</taxon>
        <taxon>Bacillales</taxon>
        <taxon>Paenibacillaceae</taxon>
        <taxon>Paenibacillus</taxon>
    </lineage>
</organism>
<name>A0A6N8F5K0_PAEMA</name>
<proteinExistence type="predicted"/>
<dbReference type="EMBL" id="WNZZ01000034">
    <property type="protein sequence ID" value="MUG26063.1"/>
    <property type="molecule type" value="Genomic_DNA"/>
</dbReference>
<dbReference type="RefSeq" id="WP_155621303.1">
    <property type="nucleotide sequence ID" value="NZ_WNZZ01000034.1"/>
</dbReference>
<sequence>MAEPLVFDGVGKIWTRELDGTLKYIDEKINSVMFAPQFAWEKVFGGESGYPFHLTAQDLADTLSIEVPRYSPLLAELSQGAATEQREVTFDENEEGILAASGYKIKAPSKFGGTFVTGSEEVYLKSPEGALTKLAKAATTPTAEQYSITADGTITSDSTNENKNIIVVFKWKKDKGTINGFTGTRKPKPFKFVHRFELINDRTGNPVQVQLTVYKAIGGGTLNVGATRKTPSTSTLALEVLEPDITADNPNGYAAEIIFSE</sequence>
<dbReference type="Proteomes" id="UP000442469">
    <property type="component" value="Unassembled WGS sequence"/>
</dbReference>
<reference evidence="1 2" key="1">
    <citation type="submission" date="2019-11" db="EMBL/GenBank/DDBJ databases">
        <title>Draft genome sequences of five Paenibacillus species of dairy origin.</title>
        <authorList>
            <person name="Olajide A.M."/>
            <person name="Chen S."/>
            <person name="Lapointe G."/>
        </authorList>
    </citation>
    <scope>NUCLEOTIDE SEQUENCE [LARGE SCALE GENOMIC DNA]</scope>
    <source>
        <strain evidence="1 2">3CT49</strain>
    </source>
</reference>
<evidence type="ECO:0000313" key="1">
    <source>
        <dbReference type="EMBL" id="MUG26063.1"/>
    </source>
</evidence>
<accession>A0A6N8F5K0</accession>
<comment type="caution">
    <text evidence="1">The sequence shown here is derived from an EMBL/GenBank/DDBJ whole genome shotgun (WGS) entry which is preliminary data.</text>
</comment>
<protein>
    <submittedName>
        <fullName evidence="1">Uncharacterized protein</fullName>
    </submittedName>
</protein>